<reference evidence="1" key="1">
    <citation type="submission" date="2024-11" db="EMBL/GenBank/DDBJ databases">
        <title>Description of Massilia orientalis sp. nov., isolated from rhizosphere soil of Ageratina adenophora.</title>
        <authorList>
            <person name="Wang Y."/>
        </authorList>
    </citation>
    <scope>NUCLEOTIDE SEQUENCE</scope>
    <source>
        <strain evidence="1">YIM B02787</strain>
    </source>
</reference>
<sequence length="191" mass="20799">MKTYTLEQLAYFTDRGMDRRVMLRSMVALGLDEDASFAIRSADATRDGDVVSLYWDYGGQYGAQLEALIDWHLAQEPDNSRNVAAAGAPTYALGQLAWIHATGMFQSDVARDMLALGITGGVAQDLVTSAAAHRTVIGVWKQHGQRHALAIGTYLAKRLESYRAGWPHFPAAKTSDVEQGVDELAESAPTL</sequence>
<gene>
    <name evidence="1" type="ORF">QPK29_020595</name>
</gene>
<protein>
    <submittedName>
        <fullName evidence="1">Uncharacterized protein</fullName>
    </submittedName>
</protein>
<evidence type="ECO:0000313" key="2">
    <source>
        <dbReference type="Proteomes" id="UP001168096"/>
    </source>
</evidence>
<evidence type="ECO:0000313" key="1">
    <source>
        <dbReference type="EMBL" id="MFJ1470117.1"/>
    </source>
</evidence>
<dbReference type="EMBL" id="JASNRB020000013">
    <property type="protein sequence ID" value="MFJ1470117.1"/>
    <property type="molecule type" value="Genomic_DNA"/>
</dbReference>
<proteinExistence type="predicted"/>
<comment type="caution">
    <text evidence="1">The sequence shown here is derived from an EMBL/GenBank/DDBJ whole genome shotgun (WGS) entry which is preliminary data.</text>
</comment>
<keyword evidence="2" id="KW-1185">Reference proteome</keyword>
<organism evidence="1 2">
    <name type="scientific">Massilia orientalis</name>
    <dbReference type="NCBI Taxonomy" id="3050128"/>
    <lineage>
        <taxon>Bacteria</taxon>
        <taxon>Pseudomonadati</taxon>
        <taxon>Pseudomonadota</taxon>
        <taxon>Betaproteobacteria</taxon>
        <taxon>Burkholderiales</taxon>
        <taxon>Oxalobacteraceae</taxon>
        <taxon>Telluria group</taxon>
        <taxon>Massilia</taxon>
    </lineage>
</organism>
<accession>A0ACC7MDH1</accession>
<dbReference type="Proteomes" id="UP001168096">
    <property type="component" value="Unassembled WGS sequence"/>
</dbReference>
<name>A0ACC7MDH1_9BURK</name>